<accession>A0ABX9I405</accession>
<sequence>MSRTYRIQSFAMNHYTQLTAFDRGRIEEMLQEHLSMRQISLNLHRSVPTISREIHRCTAINYQTETTHAS</sequence>
<gene>
    <name evidence="2" type="ORF">DWV05_05925</name>
</gene>
<evidence type="ECO:0000313" key="3">
    <source>
        <dbReference type="Proteomes" id="UP000254492"/>
    </source>
</evidence>
<dbReference type="Gene3D" id="1.10.10.60">
    <property type="entry name" value="Homeodomain-like"/>
    <property type="match status" value="1"/>
</dbReference>
<name>A0ABX9I405_9LACO</name>
<comment type="caution">
    <text evidence="2">The sequence shown here is derived from an EMBL/GenBank/DDBJ whole genome shotgun (WGS) entry which is preliminary data.</text>
</comment>
<dbReference type="EMBL" id="QRAY01000009">
    <property type="protein sequence ID" value="RDS59421.1"/>
    <property type="molecule type" value="Genomic_DNA"/>
</dbReference>
<feature type="domain" description="Transposase IS30-like HTH" evidence="1">
    <location>
        <begin position="14"/>
        <end position="56"/>
    </location>
</feature>
<evidence type="ECO:0000313" key="2">
    <source>
        <dbReference type="EMBL" id="RDS59421.1"/>
    </source>
</evidence>
<keyword evidence="3" id="KW-1185">Reference proteome</keyword>
<organism evidence="2 3">
    <name type="scientific">Weissella thailandensis</name>
    <dbReference type="NCBI Taxonomy" id="89061"/>
    <lineage>
        <taxon>Bacteria</taxon>
        <taxon>Bacillati</taxon>
        <taxon>Bacillota</taxon>
        <taxon>Bacilli</taxon>
        <taxon>Lactobacillales</taxon>
        <taxon>Lactobacillaceae</taxon>
        <taxon>Weissella</taxon>
    </lineage>
</organism>
<dbReference type="Proteomes" id="UP000254492">
    <property type="component" value="Unassembled WGS sequence"/>
</dbReference>
<proteinExistence type="predicted"/>
<dbReference type="Pfam" id="PF13936">
    <property type="entry name" value="HTH_38"/>
    <property type="match status" value="1"/>
</dbReference>
<protein>
    <submittedName>
        <fullName evidence="2">Helix-turn-helix domain-containing protein</fullName>
    </submittedName>
</protein>
<evidence type="ECO:0000259" key="1">
    <source>
        <dbReference type="Pfam" id="PF13936"/>
    </source>
</evidence>
<dbReference type="InterPro" id="IPR025246">
    <property type="entry name" value="IS30-like_HTH"/>
</dbReference>
<reference evidence="2 3" key="1">
    <citation type="submission" date="2018-07" db="EMBL/GenBank/DDBJ databases">
        <title>Genome-based reclassification of Weissella jogaejeotgali as Weissella thailandensis.</title>
        <authorList>
            <person name="Chun J."/>
            <person name="Kim B.-Y."/>
            <person name="Kwak M.-J."/>
        </authorList>
    </citation>
    <scope>NUCLEOTIDE SEQUENCE [LARGE SCALE GENOMIC DNA]</scope>
    <source>
        <strain evidence="2 3">KCTC 3751</strain>
    </source>
</reference>